<dbReference type="SMART" id="SM00421">
    <property type="entry name" value="HTH_LUXR"/>
    <property type="match status" value="1"/>
</dbReference>
<dbReference type="RefSeq" id="WP_242767107.1">
    <property type="nucleotide sequence ID" value="NZ_JALDAY010000006.1"/>
</dbReference>
<evidence type="ECO:0000256" key="2">
    <source>
        <dbReference type="ARBA" id="ARBA00023125"/>
    </source>
</evidence>
<comment type="caution">
    <text evidence="5">The sequence shown here is derived from an EMBL/GenBank/DDBJ whole genome shotgun (WGS) entry which is preliminary data.</text>
</comment>
<reference evidence="5" key="1">
    <citation type="submission" date="2022-03" db="EMBL/GenBank/DDBJ databases">
        <title>Streptomyces 7R015 and 7R016 isolated from Barleria lupulina in Thailand.</title>
        <authorList>
            <person name="Kanchanasin P."/>
            <person name="Phongsopitanun W."/>
            <person name="Tanasupawat S."/>
        </authorList>
    </citation>
    <scope>NUCLEOTIDE SEQUENCE</scope>
    <source>
        <strain evidence="5">7R015</strain>
    </source>
</reference>
<dbReference type="InterPro" id="IPR041617">
    <property type="entry name" value="TPR_MalT"/>
</dbReference>
<gene>
    <name evidence="5" type="ORF">MQP27_22535</name>
</gene>
<name>A0ABS9Y9H2_9ACTN</name>
<dbReference type="Pfam" id="PF17874">
    <property type="entry name" value="TPR_MalT"/>
    <property type="match status" value="1"/>
</dbReference>
<evidence type="ECO:0000256" key="3">
    <source>
        <dbReference type="ARBA" id="ARBA00023163"/>
    </source>
</evidence>
<dbReference type="EMBL" id="JALDAY010000006">
    <property type="protein sequence ID" value="MCI3273873.1"/>
    <property type="molecule type" value="Genomic_DNA"/>
</dbReference>
<dbReference type="SUPFAM" id="SSF52540">
    <property type="entry name" value="P-loop containing nucleoside triphosphate hydrolases"/>
    <property type="match status" value="1"/>
</dbReference>
<feature type="domain" description="HTH luxR-type" evidence="4">
    <location>
        <begin position="818"/>
        <end position="883"/>
    </location>
</feature>
<dbReference type="Gene3D" id="3.40.50.300">
    <property type="entry name" value="P-loop containing nucleotide triphosphate hydrolases"/>
    <property type="match status" value="1"/>
</dbReference>
<evidence type="ECO:0000313" key="6">
    <source>
        <dbReference type="Proteomes" id="UP001165269"/>
    </source>
</evidence>
<evidence type="ECO:0000259" key="4">
    <source>
        <dbReference type="PROSITE" id="PS50043"/>
    </source>
</evidence>
<dbReference type="SUPFAM" id="SSF46894">
    <property type="entry name" value="C-terminal effector domain of the bipartite response regulators"/>
    <property type="match status" value="1"/>
</dbReference>
<keyword evidence="6" id="KW-1185">Reference proteome</keyword>
<dbReference type="Pfam" id="PF25873">
    <property type="entry name" value="WHD_MalT"/>
    <property type="match status" value="1"/>
</dbReference>
<dbReference type="PROSITE" id="PS50043">
    <property type="entry name" value="HTH_LUXR_2"/>
    <property type="match status" value="1"/>
</dbReference>
<dbReference type="InterPro" id="IPR000792">
    <property type="entry name" value="Tscrpt_reg_LuxR_C"/>
</dbReference>
<dbReference type="InterPro" id="IPR027417">
    <property type="entry name" value="P-loop_NTPase"/>
</dbReference>
<keyword evidence="3" id="KW-0804">Transcription</keyword>
<dbReference type="PANTHER" id="PTHR44688:SF16">
    <property type="entry name" value="DNA-BINDING TRANSCRIPTIONAL ACTIVATOR DEVR_DOSR"/>
    <property type="match status" value="1"/>
</dbReference>
<dbReference type="Gene3D" id="1.25.40.10">
    <property type="entry name" value="Tetratricopeptide repeat domain"/>
    <property type="match status" value="1"/>
</dbReference>
<dbReference type="InterPro" id="IPR036388">
    <property type="entry name" value="WH-like_DNA-bd_sf"/>
</dbReference>
<accession>A0ABS9Y9H2</accession>
<dbReference type="CDD" id="cd06170">
    <property type="entry name" value="LuxR_C_like"/>
    <property type="match status" value="1"/>
</dbReference>
<dbReference type="InterPro" id="IPR016032">
    <property type="entry name" value="Sig_transdc_resp-reg_C-effctor"/>
</dbReference>
<dbReference type="Pfam" id="PF13191">
    <property type="entry name" value="AAA_16"/>
    <property type="match status" value="1"/>
</dbReference>
<sequence>MGEPTGESRTPDGGPLLAARFGLPAVPRTFVRRPRLIARLTQGVRRPVTLVNGSAGAGKTLLVADWTTGPRVPRRIAWLTVEAEDNSPGVFWTYVLEALRRRQLAGSDDGVGTPARSGEVDHSMLARLAALLSRQQRPVVLVLDEFERVAASAEIADELNFVLRHSGGGLRLVVISRTEPLLPLHRYRAAGEAVDIRGADLAFLPRETAELLDRHGMSLSDEGVRALTTRTGGWAAGLRLSILAAQQAEDPEAFLKEFEAGQSTLADFLLAEVLDAQPPETQDLLLRASILEQIRPELADVLTGRDDAAPILDELQHANAFVESLGHSTYRLHPLFAEILRVHLRVRRPGLEPVLHRTAAQWLSGAGLPAEALPHAADAGDWEFAATLFVEELAIGRLRTGLEVDRLDRLFSRMPPEASGPAVDLVRAARELARHDIDRGLRHLRRVESRLGEEDQVSAALRLSCATLRVLAARMTGSADEAEAAAQDAEAARPALPQELVDRHPELPALMLTDLGSAQLWEGRFDAARATLSAAAGVTASPVTASPRHESLGRLALIDFLRGWPARAERHAREAVAQAERSGLPPTARTGVAQLVLAAVAIDRDELGEARGHLDRAAAASAALHDPIVTTGLTLLRSRLRLAGGDPQAALRALEGLDQDTPAIRPSPWVHDRAVLTVGASHLAAGRPLAALEVFHQDKDPAPENRVTEARAMLDAGQQDAALELLDELPTGPGEGPAVTVRALLVRAQAAELLGNGDAAARLIARALFVARPEGLRRPFLETGPWLRRLLHRRPELVAVHDWLPATVRGELPRDRSPAELIEPLSRREHEILERLAQLMSTEEIAEDIHLSVNTVKTHLKSIYRKLGAGRRGEAVRRARELHVL</sequence>
<protein>
    <submittedName>
        <fullName evidence="5">LuxR C-terminal-related transcriptional regulator</fullName>
    </submittedName>
</protein>
<organism evidence="5 6">
    <name type="scientific">Streptomyces cylindrosporus</name>
    <dbReference type="NCBI Taxonomy" id="2927583"/>
    <lineage>
        <taxon>Bacteria</taxon>
        <taxon>Bacillati</taxon>
        <taxon>Actinomycetota</taxon>
        <taxon>Actinomycetes</taxon>
        <taxon>Kitasatosporales</taxon>
        <taxon>Streptomycetaceae</taxon>
        <taxon>Streptomyces</taxon>
    </lineage>
</organism>
<dbReference type="Proteomes" id="UP001165269">
    <property type="component" value="Unassembled WGS sequence"/>
</dbReference>
<keyword evidence="2" id="KW-0238">DNA-binding</keyword>
<proteinExistence type="predicted"/>
<dbReference type="Pfam" id="PF00196">
    <property type="entry name" value="GerE"/>
    <property type="match status" value="1"/>
</dbReference>
<dbReference type="InterPro" id="IPR059106">
    <property type="entry name" value="WHD_MalT"/>
</dbReference>
<dbReference type="Gene3D" id="1.10.10.10">
    <property type="entry name" value="Winged helix-like DNA-binding domain superfamily/Winged helix DNA-binding domain"/>
    <property type="match status" value="1"/>
</dbReference>
<dbReference type="PRINTS" id="PR00038">
    <property type="entry name" value="HTHLUXR"/>
</dbReference>
<dbReference type="InterPro" id="IPR011990">
    <property type="entry name" value="TPR-like_helical_dom_sf"/>
</dbReference>
<evidence type="ECO:0000256" key="1">
    <source>
        <dbReference type="ARBA" id="ARBA00023015"/>
    </source>
</evidence>
<evidence type="ECO:0000313" key="5">
    <source>
        <dbReference type="EMBL" id="MCI3273873.1"/>
    </source>
</evidence>
<dbReference type="PANTHER" id="PTHR44688">
    <property type="entry name" value="DNA-BINDING TRANSCRIPTIONAL ACTIVATOR DEVR_DOSR"/>
    <property type="match status" value="1"/>
</dbReference>
<dbReference type="InterPro" id="IPR041664">
    <property type="entry name" value="AAA_16"/>
</dbReference>
<keyword evidence="1" id="KW-0805">Transcription regulation</keyword>